<evidence type="ECO:0000313" key="2">
    <source>
        <dbReference type="EMBL" id="GBP23780.1"/>
    </source>
</evidence>
<comment type="caution">
    <text evidence="2">The sequence shown here is derived from an EMBL/GenBank/DDBJ whole genome shotgun (WGS) entry which is preliminary data.</text>
</comment>
<dbReference type="EMBL" id="BGZK01000153">
    <property type="protein sequence ID" value="GBP23780.1"/>
    <property type="molecule type" value="Genomic_DNA"/>
</dbReference>
<accession>A0A4C1UCD0</accession>
<protein>
    <submittedName>
        <fullName evidence="2">Uncharacterized protein</fullName>
    </submittedName>
</protein>
<gene>
    <name evidence="2" type="ORF">EVAR_13737_1</name>
</gene>
<proteinExistence type="predicted"/>
<organism evidence="2 3">
    <name type="scientific">Eumeta variegata</name>
    <name type="common">Bagworm moth</name>
    <name type="synonym">Eumeta japonica</name>
    <dbReference type="NCBI Taxonomy" id="151549"/>
    <lineage>
        <taxon>Eukaryota</taxon>
        <taxon>Metazoa</taxon>
        <taxon>Ecdysozoa</taxon>
        <taxon>Arthropoda</taxon>
        <taxon>Hexapoda</taxon>
        <taxon>Insecta</taxon>
        <taxon>Pterygota</taxon>
        <taxon>Neoptera</taxon>
        <taxon>Endopterygota</taxon>
        <taxon>Lepidoptera</taxon>
        <taxon>Glossata</taxon>
        <taxon>Ditrysia</taxon>
        <taxon>Tineoidea</taxon>
        <taxon>Psychidae</taxon>
        <taxon>Oiketicinae</taxon>
        <taxon>Eumeta</taxon>
    </lineage>
</organism>
<dbReference type="OrthoDB" id="10017160at2759"/>
<feature type="region of interest" description="Disordered" evidence="1">
    <location>
        <begin position="45"/>
        <end position="85"/>
    </location>
</feature>
<sequence length="101" mass="11213">MTNDLCEGRPSTATAEYDISAVRFMIVIDKRVTYQQIWRKLRHRMRGGENGTTPATESETKRISNGRAQGIPAGAGPEKSPRASDFICHNFGATKKPEAFK</sequence>
<dbReference type="AlphaFoldDB" id="A0A4C1UCD0"/>
<reference evidence="2 3" key="1">
    <citation type="journal article" date="2019" name="Commun. Biol.">
        <title>The bagworm genome reveals a unique fibroin gene that provides high tensile strength.</title>
        <authorList>
            <person name="Kono N."/>
            <person name="Nakamura H."/>
            <person name="Ohtoshi R."/>
            <person name="Tomita M."/>
            <person name="Numata K."/>
            <person name="Arakawa K."/>
        </authorList>
    </citation>
    <scope>NUCLEOTIDE SEQUENCE [LARGE SCALE GENOMIC DNA]</scope>
</reference>
<dbReference type="Proteomes" id="UP000299102">
    <property type="component" value="Unassembled WGS sequence"/>
</dbReference>
<evidence type="ECO:0000313" key="3">
    <source>
        <dbReference type="Proteomes" id="UP000299102"/>
    </source>
</evidence>
<keyword evidence="3" id="KW-1185">Reference proteome</keyword>
<evidence type="ECO:0000256" key="1">
    <source>
        <dbReference type="SAM" id="MobiDB-lite"/>
    </source>
</evidence>
<name>A0A4C1UCD0_EUMVA</name>